<keyword evidence="3" id="KW-0863">Zinc-finger</keyword>
<feature type="domain" description="PARP-type" evidence="6">
    <location>
        <begin position="1"/>
        <end position="49"/>
    </location>
</feature>
<keyword evidence="4" id="KW-0862">Zinc</keyword>
<evidence type="ECO:0000256" key="1">
    <source>
        <dbReference type="ARBA" id="ARBA00004123"/>
    </source>
</evidence>
<name>A0A671MKD8_9TELE</name>
<keyword evidence="2" id="KW-0479">Metal-binding</keyword>
<dbReference type="GO" id="GO:0008270">
    <property type="term" value="F:zinc ion binding"/>
    <property type="evidence" value="ECO:0007669"/>
    <property type="project" value="UniProtKB-KW"/>
</dbReference>
<keyword evidence="5" id="KW-0539">Nucleus</keyword>
<dbReference type="GO" id="GO:0003677">
    <property type="term" value="F:DNA binding"/>
    <property type="evidence" value="ECO:0007669"/>
    <property type="project" value="InterPro"/>
</dbReference>
<sequence length="63" mass="7313">MFDGKVPHWHHFSCFWLRAAVQSPSDISGFTDLRWGDQEKVKKAIESGDVHIPLPFVKEIMLF</sequence>
<dbReference type="InterPro" id="IPR001510">
    <property type="entry name" value="Znf_PARP"/>
</dbReference>
<dbReference type="AlphaFoldDB" id="A0A671MKD8"/>
<keyword evidence="8" id="KW-1185">Reference proteome</keyword>
<evidence type="ECO:0000256" key="4">
    <source>
        <dbReference type="ARBA" id="ARBA00022833"/>
    </source>
</evidence>
<protein>
    <recommendedName>
        <fullName evidence="6">PARP-type domain-containing protein</fullName>
    </recommendedName>
</protein>
<dbReference type="PROSITE" id="PS50064">
    <property type="entry name" value="ZF_PARP_2"/>
    <property type="match status" value="1"/>
</dbReference>
<evidence type="ECO:0000259" key="6">
    <source>
        <dbReference type="PROSITE" id="PS50064"/>
    </source>
</evidence>
<comment type="subcellular location">
    <subcellularLocation>
        <location evidence="1">Nucleus</location>
    </subcellularLocation>
</comment>
<dbReference type="Proteomes" id="UP000472260">
    <property type="component" value="Unassembled WGS sequence"/>
</dbReference>
<accession>A0A671MKD8</accession>
<reference evidence="7" key="2">
    <citation type="submission" date="2025-09" db="UniProtKB">
        <authorList>
            <consortium name="Ensembl"/>
        </authorList>
    </citation>
    <scope>IDENTIFICATION</scope>
</reference>
<evidence type="ECO:0000313" key="7">
    <source>
        <dbReference type="Ensembl" id="ENSSANP00000033755.1"/>
    </source>
</evidence>
<dbReference type="InterPro" id="IPR036957">
    <property type="entry name" value="Znf_PARP_sf"/>
</dbReference>
<evidence type="ECO:0000313" key="8">
    <source>
        <dbReference type="Proteomes" id="UP000472260"/>
    </source>
</evidence>
<dbReference type="Gene3D" id="3.30.1740.10">
    <property type="entry name" value="Zinc finger, PARP-type"/>
    <property type="match status" value="1"/>
</dbReference>
<proteinExistence type="predicted"/>
<dbReference type="Ensembl" id="ENSSANT00000035949.1">
    <property type="protein sequence ID" value="ENSSANP00000033755.1"/>
    <property type="gene ID" value="ENSSANG00000017196.1"/>
</dbReference>
<dbReference type="SUPFAM" id="SSF57716">
    <property type="entry name" value="Glucocorticoid receptor-like (DNA-binding domain)"/>
    <property type="match status" value="1"/>
</dbReference>
<evidence type="ECO:0000256" key="2">
    <source>
        <dbReference type="ARBA" id="ARBA00022723"/>
    </source>
</evidence>
<reference evidence="7" key="1">
    <citation type="submission" date="2025-08" db="UniProtKB">
        <authorList>
            <consortium name="Ensembl"/>
        </authorList>
    </citation>
    <scope>IDENTIFICATION</scope>
</reference>
<evidence type="ECO:0000256" key="5">
    <source>
        <dbReference type="ARBA" id="ARBA00023242"/>
    </source>
</evidence>
<evidence type="ECO:0000256" key="3">
    <source>
        <dbReference type="ARBA" id="ARBA00022771"/>
    </source>
</evidence>
<dbReference type="GO" id="GO:0005634">
    <property type="term" value="C:nucleus"/>
    <property type="evidence" value="ECO:0007669"/>
    <property type="project" value="UniProtKB-SubCell"/>
</dbReference>
<organism evidence="7 8">
    <name type="scientific">Sinocyclocheilus anshuiensis</name>
    <dbReference type="NCBI Taxonomy" id="1608454"/>
    <lineage>
        <taxon>Eukaryota</taxon>
        <taxon>Metazoa</taxon>
        <taxon>Chordata</taxon>
        <taxon>Craniata</taxon>
        <taxon>Vertebrata</taxon>
        <taxon>Euteleostomi</taxon>
        <taxon>Actinopterygii</taxon>
        <taxon>Neopterygii</taxon>
        <taxon>Teleostei</taxon>
        <taxon>Ostariophysi</taxon>
        <taxon>Cypriniformes</taxon>
        <taxon>Cyprinidae</taxon>
        <taxon>Cyprininae</taxon>
        <taxon>Sinocyclocheilus</taxon>
    </lineage>
</organism>
<dbReference type="SMART" id="SM01336">
    <property type="entry name" value="zf-PARP"/>
    <property type="match status" value="1"/>
</dbReference>